<protein>
    <submittedName>
        <fullName evidence="1">Uncharacterized protein</fullName>
    </submittedName>
</protein>
<dbReference type="EMBL" id="WKJZ01000001">
    <property type="protein sequence ID" value="MVW75399.1"/>
    <property type="molecule type" value="Genomic_DNA"/>
</dbReference>
<dbReference type="AlphaFoldDB" id="A0A6I4KRT8"/>
<evidence type="ECO:0000313" key="1">
    <source>
        <dbReference type="EMBL" id="MVW75399.1"/>
    </source>
</evidence>
<proteinExistence type="predicted"/>
<keyword evidence="2" id="KW-1185">Reference proteome</keyword>
<organism evidence="1 2">
    <name type="scientific">Pseudomonas xionganensis</name>
    <dbReference type="NCBI Taxonomy" id="2654845"/>
    <lineage>
        <taxon>Bacteria</taxon>
        <taxon>Pseudomonadati</taxon>
        <taxon>Pseudomonadota</taxon>
        <taxon>Gammaproteobacteria</taxon>
        <taxon>Pseudomonadales</taxon>
        <taxon>Pseudomonadaceae</taxon>
        <taxon>Pseudomonas</taxon>
    </lineage>
</organism>
<name>A0A6I4KRT8_9PSED</name>
<gene>
    <name evidence="1" type="ORF">GJV18_08725</name>
</gene>
<evidence type="ECO:0000313" key="2">
    <source>
        <dbReference type="Proteomes" id="UP000429555"/>
    </source>
</evidence>
<accession>A0A6I4KRT8</accession>
<dbReference type="Proteomes" id="UP000429555">
    <property type="component" value="Unassembled WGS sequence"/>
</dbReference>
<sequence>MIGRTPLDKLQLWGVTLNGVYQPGVFSSDPQYDFAYLTVGAHKLPLDDDYSVSGSIPPFPLQAEQLLQHAVEFENVRKGSLLATYTHLIQVPDAPPLPFTPEELDAEHQQGKGWRDYAVLSGYHQSYGCVWLDGWPLPVARGAVWHIGQVFHNSIITDRNAPFTVTLQVRPFAVFERNGRAVDPVEITATCADLQQRHSTVPQFDGVGPLSDELVVTLHSIKPDGRQALLALYASTAGASLADCPVGWLLLDITGDEPGSMAATLTVHKSREATLGDYTEVPLGPELAGDALVVFATTTFTQTEVAPGRFDVTCTFSGPAAPPTPPITSVHEREYSSENIGRLINLAFRPDGSIAELTCDVTWQGYVTQSWSDLTASGSIEGEYRVDDGGNIFGGGIVDIGANVSGESLVTGEMKFKAGGVVVDHIEYRSLITRNSRITTADRSILGGGSTDPNGPLGRYFNLPISVNGSAFSTNIVTGTTEWETTLKVNGVTVDSNVRSAPAVRGLNPPLGTTLTRPQSVSFAVREIYNKNSSGLGVNDQAWAVDARPQTNHSAHIRWGNCSETGAVQINDTAIASISIADRHPNPTPAPSIYQLRDFAAHYDPKAEDLVPSDVRPSLPDNPVAMRLYYL</sequence>
<reference evidence="1 2" key="1">
    <citation type="submission" date="2019-11" db="EMBL/GenBank/DDBJ databases">
        <title>Pseudomonas flavidum sp. nov., isolated from Baiyang Lake.</title>
        <authorList>
            <person name="Zhao Y."/>
        </authorList>
    </citation>
    <scope>NUCLEOTIDE SEQUENCE [LARGE SCALE GENOMIC DNA]</scope>
    <source>
        <strain evidence="2">R-22-3 w-18</strain>
    </source>
</reference>
<comment type="caution">
    <text evidence="1">The sequence shown here is derived from an EMBL/GenBank/DDBJ whole genome shotgun (WGS) entry which is preliminary data.</text>
</comment>
<dbReference type="RefSeq" id="WP_160344506.1">
    <property type="nucleotide sequence ID" value="NZ_WKJZ01000001.1"/>
</dbReference>